<protein>
    <submittedName>
        <fullName evidence="3">Uncharacterized protein</fullName>
    </submittedName>
</protein>
<evidence type="ECO:0000313" key="3">
    <source>
        <dbReference type="EMBL" id="KAL1412920.1"/>
    </source>
</evidence>
<keyword evidence="2" id="KW-0732">Signal</keyword>
<dbReference type="EMBL" id="JBBXJM010000001">
    <property type="protein sequence ID" value="KAL1412920.1"/>
    <property type="molecule type" value="Genomic_DNA"/>
</dbReference>
<reference evidence="3 4" key="1">
    <citation type="submission" date="2023-08" db="EMBL/GenBank/DDBJ databases">
        <title>Annotated Genome Sequence of Vanrija albida AlHP1.</title>
        <authorList>
            <person name="Herzog R."/>
        </authorList>
    </citation>
    <scope>NUCLEOTIDE SEQUENCE [LARGE SCALE GENOMIC DNA]</scope>
    <source>
        <strain evidence="3 4">AlHP1</strain>
    </source>
</reference>
<comment type="caution">
    <text evidence="3">The sequence shown here is derived from an EMBL/GenBank/DDBJ whole genome shotgun (WGS) entry which is preliminary data.</text>
</comment>
<feature type="chain" id="PRO_5047286473" evidence="2">
    <location>
        <begin position="18"/>
        <end position="119"/>
    </location>
</feature>
<evidence type="ECO:0000256" key="1">
    <source>
        <dbReference type="SAM" id="MobiDB-lite"/>
    </source>
</evidence>
<feature type="region of interest" description="Disordered" evidence="1">
    <location>
        <begin position="18"/>
        <end position="119"/>
    </location>
</feature>
<sequence>MKTSLALLLALAATALAAPLAEPDAQRGWGTGGSAPRWRRDADAGAEAKDSWIKGGGAPRWKREPDADADAEPEPKDNWTKGTGGSAPRWKREPEPEAKGGQQIPPSFKTDGQPVPPSF</sequence>
<dbReference type="GeneID" id="95981712"/>
<evidence type="ECO:0000256" key="2">
    <source>
        <dbReference type="SAM" id="SignalP"/>
    </source>
</evidence>
<accession>A0ABR3QDX4</accession>
<keyword evidence="4" id="KW-1185">Reference proteome</keyword>
<proteinExistence type="predicted"/>
<evidence type="ECO:0000313" key="4">
    <source>
        <dbReference type="Proteomes" id="UP001565368"/>
    </source>
</evidence>
<feature type="signal peptide" evidence="2">
    <location>
        <begin position="1"/>
        <end position="17"/>
    </location>
</feature>
<organism evidence="3 4">
    <name type="scientific">Vanrija albida</name>
    <dbReference type="NCBI Taxonomy" id="181172"/>
    <lineage>
        <taxon>Eukaryota</taxon>
        <taxon>Fungi</taxon>
        <taxon>Dikarya</taxon>
        <taxon>Basidiomycota</taxon>
        <taxon>Agaricomycotina</taxon>
        <taxon>Tremellomycetes</taxon>
        <taxon>Trichosporonales</taxon>
        <taxon>Trichosporonaceae</taxon>
        <taxon>Vanrija</taxon>
    </lineage>
</organism>
<gene>
    <name evidence="3" type="ORF">Q8F55_000669</name>
</gene>
<dbReference type="RefSeq" id="XP_069212864.1">
    <property type="nucleotide sequence ID" value="XM_069349320.1"/>
</dbReference>
<dbReference type="Proteomes" id="UP001565368">
    <property type="component" value="Unassembled WGS sequence"/>
</dbReference>
<name>A0ABR3QDX4_9TREE</name>
<feature type="compositionally biased region" description="Basic and acidic residues" evidence="1">
    <location>
        <begin position="38"/>
        <end position="52"/>
    </location>
</feature>